<feature type="signal peptide" evidence="5">
    <location>
        <begin position="1"/>
        <end position="18"/>
    </location>
</feature>
<sequence>MIVSKLAVCTVAILGASASPVFRRSVAATGLRSRQDGTISSTAYSVPGANSNELRADEVSRKKETFLYGPSLGVGPAYPAGELGLVYINADEAIVTAERNAQLAVSRGDGTQAMANAAKYNGLKTLDDYTRLYDHEWQNSSRPTGQDSGILTNYTQDLLFSMERLSVNPYAVRRLLPLEELPFAVEDATIRSMAGQPLRSLLDDGRLFYVDHRNQSTYNRTDKFGAACDAYFYISPSSGDFLPLAIRTNVGSNLIYTPNDSPTDWLLAKMMFNVNDFFMAQIDHLARTHSVAEILYQAAIRSLSDKHPVLAILKRLMYGAFGIRPLAMTILFNPGAAIDRFFPWTGTAATQFNNDTYANGYAGAFHANWIRNNLRRRGLIDCAHGPPLKDFPFYEDAGPIVDAIHRFTRTLVSSYYPNNAAIRADPEVRAWLAELTGNGEVIDFPPIDTRSDLANVLAEVARLVSVTHHAVNTNELITSSGTLPFHPTALYQPIPTEKGITNVVPWLPPLNQSLRWISVSANFARPLLAGTNRSIVHMFDDDVMLGRMNEDTRRANDRFMETMRARSRVVKSRGFGKDGLSQGMPFVWNALDPDIAPWSSTI</sequence>
<protein>
    <recommendedName>
        <fullName evidence="1">Manganese lipoxygenase</fullName>
    </recommendedName>
</protein>
<evidence type="ECO:0000259" key="6">
    <source>
        <dbReference type="PROSITE" id="PS51393"/>
    </source>
</evidence>
<dbReference type="InterPro" id="IPR013819">
    <property type="entry name" value="LipOase_C"/>
</dbReference>
<dbReference type="SUPFAM" id="SSF48484">
    <property type="entry name" value="Lipoxigenase"/>
    <property type="match status" value="1"/>
</dbReference>
<evidence type="ECO:0000256" key="2">
    <source>
        <dbReference type="ARBA" id="ARBA00022723"/>
    </source>
</evidence>
<evidence type="ECO:0000256" key="3">
    <source>
        <dbReference type="ARBA" id="ARBA00022964"/>
    </source>
</evidence>
<keyword evidence="4" id="KW-0560">Oxidoreductase</keyword>
<feature type="chain" id="PRO_5040377334" description="Manganese lipoxygenase" evidence="5">
    <location>
        <begin position="19"/>
        <end position="602"/>
    </location>
</feature>
<dbReference type="OrthoDB" id="407298at2759"/>
<dbReference type="RefSeq" id="XP_047758358.1">
    <property type="nucleotide sequence ID" value="XM_047902592.1"/>
</dbReference>
<keyword evidence="2" id="KW-0479">Metal-binding</keyword>
<reference evidence="7" key="2">
    <citation type="journal article" date="2022" name="Microb. Genom.">
        <title>A chromosome-scale genome assembly of the tomato pathogen Cladosporium fulvum reveals a compartmentalized genome architecture and the presence of a dispensable chromosome.</title>
        <authorList>
            <person name="Zaccaron A.Z."/>
            <person name="Chen L.H."/>
            <person name="Samaras A."/>
            <person name="Stergiopoulos I."/>
        </authorList>
    </citation>
    <scope>NUCLEOTIDE SEQUENCE</scope>
    <source>
        <strain evidence="7">Race5_Kim</strain>
    </source>
</reference>
<evidence type="ECO:0000256" key="1">
    <source>
        <dbReference type="ARBA" id="ARBA00021175"/>
    </source>
</evidence>
<dbReference type="InterPro" id="IPR000907">
    <property type="entry name" value="LipOase"/>
</dbReference>
<proteinExistence type="predicted"/>
<evidence type="ECO:0000256" key="5">
    <source>
        <dbReference type="SAM" id="SignalP"/>
    </source>
</evidence>
<accession>A0A9Q8LAV4</accession>
<keyword evidence="3" id="KW-0223">Dioxygenase</keyword>
<dbReference type="GO" id="GO:0046872">
    <property type="term" value="F:metal ion binding"/>
    <property type="evidence" value="ECO:0007669"/>
    <property type="project" value="UniProtKB-KW"/>
</dbReference>
<dbReference type="EMBL" id="CP090164">
    <property type="protein sequence ID" value="UJO13992.1"/>
    <property type="molecule type" value="Genomic_DNA"/>
</dbReference>
<dbReference type="GeneID" id="71983322"/>
<dbReference type="GO" id="GO:0050584">
    <property type="term" value="F:linoleate 11-lipoxygenase activity"/>
    <property type="evidence" value="ECO:0007669"/>
    <property type="project" value="UniProtKB-ARBA"/>
</dbReference>
<organism evidence="7 8">
    <name type="scientific">Passalora fulva</name>
    <name type="common">Tomato leaf mold</name>
    <name type="synonym">Cladosporium fulvum</name>
    <dbReference type="NCBI Taxonomy" id="5499"/>
    <lineage>
        <taxon>Eukaryota</taxon>
        <taxon>Fungi</taxon>
        <taxon>Dikarya</taxon>
        <taxon>Ascomycota</taxon>
        <taxon>Pezizomycotina</taxon>
        <taxon>Dothideomycetes</taxon>
        <taxon>Dothideomycetidae</taxon>
        <taxon>Mycosphaerellales</taxon>
        <taxon>Mycosphaerellaceae</taxon>
        <taxon>Fulvia</taxon>
    </lineage>
</organism>
<evidence type="ECO:0000313" key="7">
    <source>
        <dbReference type="EMBL" id="UJO13992.1"/>
    </source>
</evidence>
<evidence type="ECO:0000313" key="8">
    <source>
        <dbReference type="Proteomes" id="UP000756132"/>
    </source>
</evidence>
<feature type="domain" description="Lipoxygenase" evidence="6">
    <location>
        <begin position="12"/>
        <end position="602"/>
    </location>
</feature>
<dbReference type="GO" id="GO:0043651">
    <property type="term" value="P:linoleic acid metabolic process"/>
    <property type="evidence" value="ECO:0007669"/>
    <property type="project" value="UniProtKB-ARBA"/>
</dbReference>
<evidence type="ECO:0000256" key="4">
    <source>
        <dbReference type="ARBA" id="ARBA00023002"/>
    </source>
</evidence>
<dbReference type="Pfam" id="PF00305">
    <property type="entry name" value="Lipoxygenase"/>
    <property type="match status" value="1"/>
</dbReference>
<dbReference type="Gene3D" id="3.10.450.60">
    <property type="match status" value="1"/>
</dbReference>
<name>A0A9Q8LAV4_PASFU</name>
<dbReference type="KEGG" id="ffu:CLAFUR5_03444"/>
<dbReference type="GO" id="GO:0034440">
    <property type="term" value="P:lipid oxidation"/>
    <property type="evidence" value="ECO:0007669"/>
    <property type="project" value="InterPro"/>
</dbReference>
<reference evidence="7" key="1">
    <citation type="submission" date="2021-12" db="EMBL/GenBank/DDBJ databases">
        <authorList>
            <person name="Zaccaron A."/>
            <person name="Stergiopoulos I."/>
        </authorList>
    </citation>
    <scope>NUCLEOTIDE SEQUENCE</scope>
    <source>
        <strain evidence="7">Race5_Kim</strain>
    </source>
</reference>
<dbReference type="Gene3D" id="1.20.245.10">
    <property type="entry name" value="Lipoxygenase-1, Domain 5"/>
    <property type="match status" value="1"/>
</dbReference>
<keyword evidence="8" id="KW-1185">Reference proteome</keyword>
<gene>
    <name evidence="7" type="ORF">CLAFUR5_03444</name>
</gene>
<dbReference type="InterPro" id="IPR036226">
    <property type="entry name" value="LipOase_C_sf"/>
</dbReference>
<dbReference type="PANTHER" id="PTHR11771">
    <property type="entry name" value="LIPOXYGENASE"/>
    <property type="match status" value="1"/>
</dbReference>
<keyword evidence="5" id="KW-0732">Signal</keyword>
<dbReference type="PROSITE" id="PS51393">
    <property type="entry name" value="LIPOXYGENASE_3"/>
    <property type="match status" value="1"/>
</dbReference>
<dbReference type="Proteomes" id="UP000756132">
    <property type="component" value="Chromosome 2"/>
</dbReference>
<dbReference type="AlphaFoldDB" id="A0A9Q8LAV4"/>